<sequence>MYLVDYSIIKKLTASLIIGLIIKLLDDYLDEDNNLLIHTLDKAILPYSIIFFSIASAIHVQYAVTLMSSCYIVGMFHDLNMKLSTGFKGYQESIIIFIINCCMFSFRSITTSMLIMIVIQFIDDIHDMKLDRKYGYKNFANKFGKIEIILMGLIMIILLLMFDYIKLIIVLLCYILINVIYQKISINLLAKLGSNK</sequence>
<keyword evidence="1" id="KW-0812">Transmembrane</keyword>
<protein>
    <submittedName>
        <fullName evidence="2">Uncharacterized protein</fullName>
    </submittedName>
</protein>
<evidence type="ECO:0000256" key="1">
    <source>
        <dbReference type="SAM" id="Phobius"/>
    </source>
</evidence>
<dbReference type="RefSeq" id="WP_148809326.1">
    <property type="nucleotide sequence ID" value="NZ_CP042243.1"/>
</dbReference>
<name>A0A5C0SD59_CRATE</name>
<organism evidence="2 3">
    <name type="scientific">Crassaminicella thermophila</name>
    <dbReference type="NCBI Taxonomy" id="2599308"/>
    <lineage>
        <taxon>Bacteria</taxon>
        <taxon>Bacillati</taxon>
        <taxon>Bacillota</taxon>
        <taxon>Clostridia</taxon>
        <taxon>Eubacteriales</taxon>
        <taxon>Clostridiaceae</taxon>
        <taxon>Crassaminicella</taxon>
    </lineage>
</organism>
<feature type="transmembrane region" description="Helical" evidence="1">
    <location>
        <begin position="45"/>
        <end position="74"/>
    </location>
</feature>
<evidence type="ECO:0000313" key="3">
    <source>
        <dbReference type="Proteomes" id="UP000324646"/>
    </source>
</evidence>
<keyword evidence="3" id="KW-1185">Reference proteome</keyword>
<dbReference type="Proteomes" id="UP000324646">
    <property type="component" value="Chromosome"/>
</dbReference>
<accession>A0A5C0SD59</accession>
<reference evidence="2 3" key="1">
    <citation type="submission" date="2019-07" db="EMBL/GenBank/DDBJ databases">
        <title>Complete genome of Crassaminicella thermophila SY095.</title>
        <authorList>
            <person name="Li X."/>
        </authorList>
    </citation>
    <scope>NUCLEOTIDE SEQUENCE [LARGE SCALE GENOMIC DNA]</scope>
    <source>
        <strain evidence="2 3">SY095</strain>
    </source>
</reference>
<feature type="transmembrane region" description="Helical" evidence="1">
    <location>
        <begin position="168"/>
        <end position="190"/>
    </location>
</feature>
<dbReference type="KEGG" id="crs:FQB35_07165"/>
<keyword evidence="1" id="KW-1133">Transmembrane helix</keyword>
<dbReference type="AlphaFoldDB" id="A0A5C0SD59"/>
<proteinExistence type="predicted"/>
<evidence type="ECO:0000313" key="2">
    <source>
        <dbReference type="EMBL" id="QEK12171.1"/>
    </source>
</evidence>
<keyword evidence="1" id="KW-0472">Membrane</keyword>
<feature type="transmembrane region" description="Helical" evidence="1">
    <location>
        <begin position="143"/>
        <end position="162"/>
    </location>
</feature>
<dbReference type="OrthoDB" id="1680253at2"/>
<dbReference type="EMBL" id="CP042243">
    <property type="protein sequence ID" value="QEK12171.1"/>
    <property type="molecule type" value="Genomic_DNA"/>
</dbReference>
<gene>
    <name evidence="2" type="ORF">FQB35_07165</name>
</gene>
<feature type="transmembrane region" description="Helical" evidence="1">
    <location>
        <begin position="94"/>
        <end position="122"/>
    </location>
</feature>